<evidence type="ECO:0000313" key="3">
    <source>
        <dbReference type="Proteomes" id="UP000663836"/>
    </source>
</evidence>
<dbReference type="InterPro" id="IPR001646">
    <property type="entry name" value="5peptide_repeat"/>
</dbReference>
<protein>
    <submittedName>
        <fullName evidence="2">Uncharacterized protein</fullName>
    </submittedName>
</protein>
<evidence type="ECO:0000313" key="1">
    <source>
        <dbReference type="EMBL" id="CAF1369546.1"/>
    </source>
</evidence>
<proteinExistence type="predicted"/>
<dbReference type="AlphaFoldDB" id="A0A819WX90"/>
<dbReference type="PANTHER" id="PTHR14136">
    <property type="entry name" value="BTB_POZ DOMAIN-CONTAINING PROTEIN KCTD9"/>
    <property type="match status" value="1"/>
</dbReference>
<name>A0A819WX90_9BILA</name>
<dbReference type="PANTHER" id="PTHR14136:SF17">
    <property type="entry name" value="BTB_POZ DOMAIN-CONTAINING PROTEIN KCTD9"/>
    <property type="match status" value="1"/>
</dbReference>
<dbReference type="Proteomes" id="UP000663836">
    <property type="component" value="Unassembled WGS sequence"/>
</dbReference>
<dbReference type="EMBL" id="CAJOBD010009114">
    <property type="protein sequence ID" value="CAF4128395.1"/>
    <property type="molecule type" value="Genomic_DNA"/>
</dbReference>
<dbReference type="InterPro" id="IPR051082">
    <property type="entry name" value="Pentapeptide-BTB/POZ_domain"/>
</dbReference>
<accession>A0A819WX90</accession>
<dbReference type="Proteomes" id="UP000663864">
    <property type="component" value="Unassembled WGS sequence"/>
</dbReference>
<dbReference type="Pfam" id="PF00805">
    <property type="entry name" value="Pentapeptide"/>
    <property type="match status" value="1"/>
</dbReference>
<evidence type="ECO:0000313" key="2">
    <source>
        <dbReference type="EMBL" id="CAF4128395.1"/>
    </source>
</evidence>
<organism evidence="2 3">
    <name type="scientific">Rotaria sordida</name>
    <dbReference type="NCBI Taxonomy" id="392033"/>
    <lineage>
        <taxon>Eukaryota</taxon>
        <taxon>Metazoa</taxon>
        <taxon>Spiralia</taxon>
        <taxon>Gnathifera</taxon>
        <taxon>Rotifera</taxon>
        <taxon>Eurotatoria</taxon>
        <taxon>Bdelloidea</taxon>
        <taxon>Philodinida</taxon>
        <taxon>Philodinidae</taxon>
        <taxon>Rotaria</taxon>
    </lineage>
</organism>
<dbReference type="SUPFAM" id="SSF141571">
    <property type="entry name" value="Pentapeptide repeat-like"/>
    <property type="match status" value="2"/>
</dbReference>
<reference evidence="2" key="1">
    <citation type="submission" date="2021-02" db="EMBL/GenBank/DDBJ databases">
        <authorList>
            <person name="Nowell W R."/>
        </authorList>
    </citation>
    <scope>NUCLEOTIDE SEQUENCE</scope>
</reference>
<comment type="caution">
    <text evidence="2">The sequence shown here is derived from an EMBL/GenBank/DDBJ whole genome shotgun (WGS) entry which is preliminary data.</text>
</comment>
<dbReference type="Gene3D" id="2.160.20.80">
    <property type="entry name" value="E3 ubiquitin-protein ligase SopA"/>
    <property type="match status" value="2"/>
</dbReference>
<gene>
    <name evidence="2" type="ORF">JBS370_LOCUS32951</name>
    <name evidence="1" type="ORF">ZHD862_LOCUS31519</name>
</gene>
<dbReference type="EMBL" id="CAJNOT010003186">
    <property type="protein sequence ID" value="CAF1369546.1"/>
    <property type="molecule type" value="Genomic_DNA"/>
</dbReference>
<sequence>MIGAFTVVTTLQESRTARLQRDADMTKLERQAQLQQETEKRQREVDALKMKEQQHYNDLNAKEIRMQNIYDTFMKDMSSIVLKDNSNITMQEILYARAKTLLALEQLDVRRKWFLIKFLYDSQLLYDKTLGMRYIDLSGVDLSHVTFGSSKKFSRRTDLHHIRLLKLQLRNVTFENVALNQANFEFSDLNSSTFIGVSLAGANFQEAILENSRLILFSLQNSTFKNSKLRQSSWLSTSPTELLIFSNIDYSNCDLSESTFQNIVITAGVLFDRTNFEQVKFFNIKFSTGTMLNNMNMNMSKFVEVRLLQGKFLHCNMIGAIIEKPHFKNVLFEYVDLQQSQFNDISDSGNLQFNHVNLIGSNLNITSDKITRIADSFLPNGTFKTSFIPFGMNLIKNGDAEQGSCFYHTNLSSIAPVIQSWSTRVGDVTLIYYKNSDDWKMRMSNNSDDWKMRMSNNSDDWKMRMSNNSDDWQSCFFFGGYRKSNVDEHVIRQEINVEQLSVLINRRQAGYQASAYLGGFEDEQSSTSLKIGFKNTKNKIEYAIVGPVTHLDRQNKTAMLFRSFNGTVPNDTILISFELKFHRQRSHSGLRFGMADHLKFIIQQK</sequence>